<dbReference type="Proteomes" id="UP000276741">
    <property type="component" value="Chromosome"/>
</dbReference>
<dbReference type="InterPro" id="IPR005107">
    <property type="entry name" value="CO_DH_flav_C"/>
</dbReference>
<keyword evidence="1" id="KW-0285">Flavoprotein</keyword>
<dbReference type="EMBL" id="AP018553">
    <property type="protein sequence ID" value="BBD73733.1"/>
    <property type="molecule type" value="Genomic_DNA"/>
</dbReference>
<evidence type="ECO:0000256" key="2">
    <source>
        <dbReference type="ARBA" id="ARBA00022827"/>
    </source>
</evidence>
<accession>A0A348B6D1</accession>
<dbReference type="KEGG" id="sacd:HS1genome_2122"/>
<dbReference type="InterPro" id="IPR016167">
    <property type="entry name" value="FAD-bd_PCMH_sub1"/>
</dbReference>
<reference evidence="7" key="2">
    <citation type="submission" date="2018-04" db="EMBL/GenBank/DDBJ databases">
        <title>Complete genome sequence of Sulfodiicoccus acidiphilus strain HS-1.</title>
        <authorList>
            <person name="Sakai H.D."/>
            <person name="Kurosawa N."/>
        </authorList>
    </citation>
    <scope>NUCLEOTIDE SEQUENCE [LARGE SCALE GENOMIC DNA]</scope>
    <source>
        <strain evidence="7">HS-1</strain>
    </source>
</reference>
<dbReference type="InterPro" id="IPR016166">
    <property type="entry name" value="FAD-bd_PCMH"/>
</dbReference>
<evidence type="ECO:0000256" key="3">
    <source>
        <dbReference type="ARBA" id="ARBA00023002"/>
    </source>
</evidence>
<keyword evidence="7" id="KW-1185">Reference proteome</keyword>
<dbReference type="Gene3D" id="3.30.465.10">
    <property type="match status" value="1"/>
</dbReference>
<dbReference type="AlphaFoldDB" id="A0A348B6D1"/>
<protein>
    <submittedName>
        <fullName evidence="5">Xanthine dehydrogenase FAD-binding subunit XdhB</fullName>
        <ecNumber evidence="5">1.17.1.4</ecNumber>
    </submittedName>
</protein>
<dbReference type="EMBL" id="BMQS01000012">
    <property type="protein sequence ID" value="GGT97949.1"/>
    <property type="molecule type" value="Genomic_DNA"/>
</dbReference>
<dbReference type="SUPFAM" id="SSF55447">
    <property type="entry name" value="CO dehydrogenase flavoprotein C-terminal domain-like"/>
    <property type="match status" value="1"/>
</dbReference>
<dbReference type="PANTHER" id="PTHR42659">
    <property type="entry name" value="XANTHINE DEHYDROGENASE SUBUNIT C-RELATED"/>
    <property type="match status" value="1"/>
</dbReference>
<reference evidence="6" key="1">
    <citation type="journal article" date="2014" name="Int. J. Syst. Evol. Microbiol.">
        <title>Complete genome sequence of Corynebacterium casei LMG S-19264T (=DSM 44701T), isolated from a smear-ripened cheese.</title>
        <authorList>
            <consortium name="US DOE Joint Genome Institute (JGI-PGF)"/>
            <person name="Walter F."/>
            <person name="Albersmeier A."/>
            <person name="Kalinowski J."/>
            <person name="Ruckert C."/>
        </authorList>
    </citation>
    <scope>NUCLEOTIDE SEQUENCE</scope>
    <source>
        <strain evidence="6">JCM 31740</strain>
    </source>
</reference>
<sequence>MLPRFKLLIPKTLEEAVQELSGGEATVVAGGTRVLLMTYMHVMRPEVLLSIRRLGLDFIQFKGDRIEVGANVTLSQLVGHDEVRGKFPLLHASASQVADPSIRNKATVVGNVVNAVPYSSLVPAFLLMEGEATIRGPKGQRVVRAVDFFKGPLETAQGQDELVTSLSFKKLEGRGSFTEFRNDSELPVMNVAVWKFPNGRVSVAFTGLTPVPTLMELGTLGDDFRTCFREVRTQLQDKFSDQAMDDLRAGAEYRLHLASVLTARMLTEVS</sequence>
<dbReference type="RefSeq" id="WP_126451006.1">
    <property type="nucleotide sequence ID" value="NZ_AP018553.1"/>
</dbReference>
<dbReference type="OrthoDB" id="19205at2157"/>
<dbReference type="Gene3D" id="3.30.43.10">
    <property type="entry name" value="Uridine Diphospho-n-acetylenolpyruvylglucosamine Reductase, domain 2"/>
    <property type="match status" value="1"/>
</dbReference>
<feature type="domain" description="FAD-binding PCMH-type" evidence="4">
    <location>
        <begin position="1"/>
        <end position="173"/>
    </location>
</feature>
<dbReference type="SMART" id="SM01092">
    <property type="entry name" value="CO_deh_flav_C"/>
    <property type="match status" value="1"/>
</dbReference>
<dbReference type="InterPro" id="IPR002346">
    <property type="entry name" value="Mopterin_DH_FAD-bd"/>
</dbReference>
<organism evidence="5 7">
    <name type="scientific">Sulfodiicoccus acidiphilus</name>
    <dbReference type="NCBI Taxonomy" id="1670455"/>
    <lineage>
        <taxon>Archaea</taxon>
        <taxon>Thermoproteota</taxon>
        <taxon>Thermoprotei</taxon>
        <taxon>Sulfolobales</taxon>
        <taxon>Sulfolobaceae</taxon>
        <taxon>Sulfodiicoccus</taxon>
    </lineage>
</organism>
<gene>
    <name evidence="6" type="primary">xdhB2</name>
    <name evidence="6" type="ORF">GCM10007116_14390</name>
    <name evidence="5" type="ORF">HS1genome_2122</name>
</gene>
<dbReference type="Proteomes" id="UP000616143">
    <property type="component" value="Unassembled WGS sequence"/>
</dbReference>
<dbReference type="InterPro" id="IPR036683">
    <property type="entry name" value="CO_DH_flav_C_dom_sf"/>
</dbReference>
<dbReference type="GO" id="GO:0004854">
    <property type="term" value="F:xanthine dehydrogenase activity"/>
    <property type="evidence" value="ECO:0007669"/>
    <property type="project" value="UniProtKB-EC"/>
</dbReference>
<evidence type="ECO:0000313" key="5">
    <source>
        <dbReference type="EMBL" id="BBD73733.1"/>
    </source>
</evidence>
<evidence type="ECO:0000256" key="1">
    <source>
        <dbReference type="ARBA" id="ARBA00022630"/>
    </source>
</evidence>
<evidence type="ECO:0000313" key="6">
    <source>
        <dbReference type="EMBL" id="GGT97949.1"/>
    </source>
</evidence>
<keyword evidence="2" id="KW-0274">FAD</keyword>
<dbReference type="EC" id="1.17.1.4" evidence="5"/>
<evidence type="ECO:0000259" key="4">
    <source>
        <dbReference type="PROSITE" id="PS51387"/>
    </source>
</evidence>
<dbReference type="GO" id="GO:0071949">
    <property type="term" value="F:FAD binding"/>
    <property type="evidence" value="ECO:0007669"/>
    <property type="project" value="InterPro"/>
</dbReference>
<proteinExistence type="predicted"/>
<dbReference type="Pfam" id="PF00941">
    <property type="entry name" value="FAD_binding_5"/>
    <property type="match status" value="1"/>
</dbReference>
<dbReference type="SUPFAM" id="SSF56176">
    <property type="entry name" value="FAD-binding/transporter-associated domain-like"/>
    <property type="match status" value="1"/>
</dbReference>
<dbReference type="InterPro" id="IPR036318">
    <property type="entry name" value="FAD-bd_PCMH-like_sf"/>
</dbReference>
<dbReference type="GeneID" id="38667580"/>
<reference evidence="5" key="3">
    <citation type="journal article" date="2019" name="BMC Res. Notes">
        <title>Complete genome sequence of the Sulfodiicoccus acidiphilus strain HS-1T, the first crenarchaeon that lacks polB3, isolated from an acidic hot spring in Ohwaku-dani, Hakone, Japan.</title>
        <authorList>
            <person name="Sakai H.D."/>
            <person name="Kurosawa N."/>
        </authorList>
    </citation>
    <scope>NUCLEOTIDE SEQUENCE</scope>
    <source>
        <strain evidence="5">HS-1</strain>
    </source>
</reference>
<keyword evidence="3 5" id="KW-0560">Oxidoreductase</keyword>
<name>A0A348B6D1_9CREN</name>
<dbReference type="InterPro" id="IPR051312">
    <property type="entry name" value="Diverse_Substr_Oxidored"/>
</dbReference>
<dbReference type="PANTHER" id="PTHR42659:SF2">
    <property type="entry name" value="XANTHINE DEHYDROGENASE SUBUNIT C-RELATED"/>
    <property type="match status" value="1"/>
</dbReference>
<evidence type="ECO:0000313" key="7">
    <source>
        <dbReference type="Proteomes" id="UP000276741"/>
    </source>
</evidence>
<dbReference type="PROSITE" id="PS51387">
    <property type="entry name" value="FAD_PCMH"/>
    <property type="match status" value="1"/>
</dbReference>
<dbReference type="InterPro" id="IPR016169">
    <property type="entry name" value="FAD-bd_PCMH_sub2"/>
</dbReference>
<reference evidence="6" key="4">
    <citation type="submission" date="2020-09" db="EMBL/GenBank/DDBJ databases">
        <authorList>
            <person name="Sun Q."/>
            <person name="Ohkuma M."/>
        </authorList>
    </citation>
    <scope>NUCLEOTIDE SEQUENCE</scope>
    <source>
        <strain evidence="6">JCM 31740</strain>
    </source>
</reference>
<dbReference type="Gene3D" id="3.30.390.50">
    <property type="entry name" value="CO dehydrogenase flavoprotein, C-terminal domain"/>
    <property type="match status" value="1"/>
</dbReference>